<sequence>MRTTLDGALLTTIAAQLSPAEDEPTATGRQPVHTCYVPADRVDADLPARWGEAALAALAEHAPTPAALAAVVGLPPDLAPTVYERVTAKLAAEPVEDLRIDFEDGYGVRDNQTEDDHACAAADLLAGWGLASAGLRVKSFDTTASLLRSVRTLDLVLTHLGDPQRPTSAGLSQPPPDNLAAGGRTLTPGFTVTFPKVTDRAQVSAFAEVLDVLEERLDLRPGVLRFEIQIETPRSVVAADGRLAVPGLITAGRGRVSGLHFGTYDYTAALGLSAADQHLAHAACDFARHVMQVGAAGTGVRLSDGSSNVLPTGDPAAVRHGWQTHYRLVRRSLRHGFFQGWDLHPAQLVTRYAAVFTHHMENADADAHRLAAYLDSASGSVQDEPATAAALAGSLLRAVDCGALSADEVADRCGLSPAELTALTERRGLVRR</sequence>
<gene>
    <name evidence="4" type="ORF">ACFPM7_27865</name>
</gene>
<dbReference type="Pfam" id="PF22484">
    <property type="entry name" value="DUF6986"/>
    <property type="match status" value="1"/>
</dbReference>
<evidence type="ECO:0000256" key="3">
    <source>
        <dbReference type="ARBA" id="ARBA00022842"/>
    </source>
</evidence>
<organism evidence="4 5">
    <name type="scientific">Actinokineospora guangxiensis</name>
    <dbReference type="NCBI Taxonomy" id="1490288"/>
    <lineage>
        <taxon>Bacteria</taxon>
        <taxon>Bacillati</taxon>
        <taxon>Actinomycetota</taxon>
        <taxon>Actinomycetes</taxon>
        <taxon>Pseudonocardiales</taxon>
        <taxon>Pseudonocardiaceae</taxon>
        <taxon>Actinokineospora</taxon>
    </lineage>
</organism>
<evidence type="ECO:0000313" key="4">
    <source>
        <dbReference type="EMBL" id="MFC5290883.1"/>
    </source>
</evidence>
<proteinExistence type="predicted"/>
<comment type="caution">
    <text evidence="4">The sequence shown here is derived from an EMBL/GenBank/DDBJ whole genome shotgun (WGS) entry which is preliminary data.</text>
</comment>
<comment type="cofactor">
    <cofactor evidence="1">
        <name>Mg(2+)</name>
        <dbReference type="ChEBI" id="CHEBI:18420"/>
    </cofactor>
</comment>
<dbReference type="InterPro" id="IPR015813">
    <property type="entry name" value="Pyrv/PenolPyrv_kinase-like_dom"/>
</dbReference>
<protein>
    <submittedName>
        <fullName evidence="4">DUF6986 family protein</fullName>
    </submittedName>
</protein>
<keyword evidence="3" id="KW-0460">Magnesium</keyword>
<keyword evidence="5" id="KW-1185">Reference proteome</keyword>
<dbReference type="PANTHER" id="PTHR32308">
    <property type="entry name" value="LYASE BETA SUBUNIT, PUTATIVE (AFU_ORTHOLOGUE AFUA_4G13030)-RELATED"/>
    <property type="match status" value="1"/>
</dbReference>
<accession>A0ABW0EWM8</accession>
<dbReference type="PANTHER" id="PTHR32308:SF10">
    <property type="entry name" value="CITRATE LYASE SUBUNIT BETA"/>
    <property type="match status" value="1"/>
</dbReference>
<dbReference type="SUPFAM" id="SSF51621">
    <property type="entry name" value="Phosphoenolpyruvate/pyruvate domain"/>
    <property type="match status" value="1"/>
</dbReference>
<evidence type="ECO:0000256" key="2">
    <source>
        <dbReference type="ARBA" id="ARBA00022723"/>
    </source>
</evidence>
<reference evidence="5" key="1">
    <citation type="journal article" date="2019" name="Int. J. Syst. Evol. Microbiol.">
        <title>The Global Catalogue of Microorganisms (GCM) 10K type strain sequencing project: providing services to taxonomists for standard genome sequencing and annotation.</title>
        <authorList>
            <consortium name="The Broad Institute Genomics Platform"/>
            <consortium name="The Broad Institute Genome Sequencing Center for Infectious Disease"/>
            <person name="Wu L."/>
            <person name="Ma J."/>
        </authorList>
    </citation>
    <scope>NUCLEOTIDE SEQUENCE [LARGE SCALE GENOMIC DNA]</scope>
    <source>
        <strain evidence="5">CCUG 59778</strain>
    </source>
</reference>
<dbReference type="Proteomes" id="UP001596157">
    <property type="component" value="Unassembled WGS sequence"/>
</dbReference>
<dbReference type="InterPro" id="IPR054255">
    <property type="entry name" value="DUF6986"/>
</dbReference>
<dbReference type="InterPro" id="IPR040442">
    <property type="entry name" value="Pyrv_kinase-like_dom_sf"/>
</dbReference>
<evidence type="ECO:0000256" key="1">
    <source>
        <dbReference type="ARBA" id="ARBA00001946"/>
    </source>
</evidence>
<dbReference type="EMBL" id="JBHSKF010000019">
    <property type="protein sequence ID" value="MFC5290883.1"/>
    <property type="molecule type" value="Genomic_DNA"/>
</dbReference>
<dbReference type="RefSeq" id="WP_378250786.1">
    <property type="nucleotide sequence ID" value="NZ_JBHSKF010000019.1"/>
</dbReference>
<evidence type="ECO:0000313" key="5">
    <source>
        <dbReference type="Proteomes" id="UP001596157"/>
    </source>
</evidence>
<dbReference type="Gene3D" id="3.20.20.60">
    <property type="entry name" value="Phosphoenolpyruvate-binding domains"/>
    <property type="match status" value="1"/>
</dbReference>
<keyword evidence="2" id="KW-0479">Metal-binding</keyword>
<name>A0ABW0EWM8_9PSEU</name>